<sequence>MTKSNDEIQKEMKELRSDFCIYSFLIILTIAGFCLRRMIPWSWLNAIVNFLFIGSVFELGRSIDKYLKFLNFKNKLATGLK</sequence>
<gene>
    <name evidence="2" type="ORF">BJI45_08615</name>
</gene>
<keyword evidence="1" id="KW-1133">Transmembrane helix</keyword>
<dbReference type="EMBL" id="MKQH01000014">
    <property type="protein sequence ID" value="OJI10627.1"/>
    <property type="molecule type" value="Genomic_DNA"/>
</dbReference>
<feature type="transmembrane region" description="Helical" evidence="1">
    <location>
        <begin position="20"/>
        <end position="39"/>
    </location>
</feature>
<dbReference type="Proteomes" id="UP000184174">
    <property type="component" value="Unassembled WGS sequence"/>
</dbReference>
<evidence type="ECO:0000256" key="1">
    <source>
        <dbReference type="SAM" id="Phobius"/>
    </source>
</evidence>
<proteinExistence type="predicted"/>
<name>A0AB36I184_LIMRT</name>
<evidence type="ECO:0000313" key="2">
    <source>
        <dbReference type="EMBL" id="OJI10627.1"/>
    </source>
</evidence>
<keyword evidence="1" id="KW-0812">Transmembrane</keyword>
<keyword evidence="1" id="KW-0472">Membrane</keyword>
<organism evidence="2 3">
    <name type="scientific">Limosilactobacillus reuteri</name>
    <name type="common">Lactobacillus reuteri</name>
    <dbReference type="NCBI Taxonomy" id="1598"/>
    <lineage>
        <taxon>Bacteria</taxon>
        <taxon>Bacillati</taxon>
        <taxon>Bacillota</taxon>
        <taxon>Bacilli</taxon>
        <taxon>Lactobacillales</taxon>
        <taxon>Lactobacillaceae</taxon>
        <taxon>Limosilactobacillus</taxon>
    </lineage>
</organism>
<dbReference type="AlphaFoldDB" id="A0AB36I184"/>
<feature type="transmembrane region" description="Helical" evidence="1">
    <location>
        <begin position="45"/>
        <end position="63"/>
    </location>
</feature>
<comment type="caution">
    <text evidence="2">The sequence shown here is derived from an EMBL/GenBank/DDBJ whole genome shotgun (WGS) entry which is preliminary data.</text>
</comment>
<evidence type="ECO:0000313" key="3">
    <source>
        <dbReference type="Proteomes" id="UP000184174"/>
    </source>
</evidence>
<reference evidence="2 3" key="1">
    <citation type="submission" date="2016-10" db="EMBL/GenBank/DDBJ databases">
        <title>Genome sequence of Lactobacillus reuteri 121, a source of glucan and fructan exopolysaccharides.</title>
        <authorList>
            <person name="Gangoiti J."/>
            <person name="Lammerts Van Bueren A."/>
            <person name="Dijkhuizen L."/>
        </authorList>
    </citation>
    <scope>NUCLEOTIDE SEQUENCE [LARGE SCALE GENOMIC DNA]</scope>
    <source>
        <strain evidence="2 3">121</strain>
    </source>
</reference>
<dbReference type="RefSeq" id="WP_051111511.1">
    <property type="nucleotide sequence ID" value="NZ_CP110802.1"/>
</dbReference>
<accession>A0AB36I184</accession>
<protein>
    <submittedName>
        <fullName evidence="2">Patatin family protein</fullName>
    </submittedName>
</protein>